<dbReference type="RefSeq" id="WP_141170927.1">
    <property type="nucleotide sequence ID" value="NZ_CP041185.1"/>
</dbReference>
<feature type="transmembrane region" description="Helical" evidence="6">
    <location>
        <begin position="359"/>
        <end position="377"/>
    </location>
</feature>
<evidence type="ECO:0000256" key="4">
    <source>
        <dbReference type="ARBA" id="ARBA00022989"/>
    </source>
</evidence>
<evidence type="ECO:0000256" key="3">
    <source>
        <dbReference type="ARBA" id="ARBA00022692"/>
    </source>
</evidence>
<feature type="transmembrane region" description="Helical" evidence="6">
    <location>
        <begin position="36"/>
        <end position="55"/>
    </location>
</feature>
<keyword evidence="2" id="KW-1003">Cell membrane</keyword>
<feature type="domain" description="Polysaccharide chain length determinant N-terminal" evidence="7">
    <location>
        <begin position="20"/>
        <end position="118"/>
    </location>
</feature>
<dbReference type="PANTHER" id="PTHR32309">
    <property type="entry name" value="TYROSINE-PROTEIN KINASE"/>
    <property type="match status" value="1"/>
</dbReference>
<proteinExistence type="predicted"/>
<evidence type="ECO:0000256" key="1">
    <source>
        <dbReference type="ARBA" id="ARBA00004651"/>
    </source>
</evidence>
<evidence type="ECO:0000256" key="5">
    <source>
        <dbReference type="ARBA" id="ARBA00023136"/>
    </source>
</evidence>
<dbReference type="EMBL" id="CP041185">
    <property type="protein sequence ID" value="QDG71794.1"/>
    <property type="molecule type" value="Genomic_DNA"/>
</dbReference>
<organism evidence="8 9">
    <name type="scientific">Janthinobacterium tructae</name>
    <dbReference type="NCBI Taxonomy" id="2590869"/>
    <lineage>
        <taxon>Bacteria</taxon>
        <taxon>Pseudomonadati</taxon>
        <taxon>Pseudomonadota</taxon>
        <taxon>Betaproteobacteria</taxon>
        <taxon>Burkholderiales</taxon>
        <taxon>Oxalobacteraceae</taxon>
        <taxon>Janthinobacterium</taxon>
    </lineage>
</organism>
<dbReference type="Pfam" id="PF02706">
    <property type="entry name" value="Wzz"/>
    <property type="match status" value="1"/>
</dbReference>
<protein>
    <recommendedName>
        <fullName evidence="7">Polysaccharide chain length determinant N-terminal domain-containing protein</fullName>
    </recommendedName>
</protein>
<gene>
    <name evidence="8" type="ORF">FJQ89_16230</name>
</gene>
<name>A0A4Y6RH79_9BURK</name>
<comment type="subcellular location">
    <subcellularLocation>
        <location evidence="1">Cell membrane</location>
        <topology evidence="1">Multi-pass membrane protein</topology>
    </subcellularLocation>
</comment>
<evidence type="ECO:0000313" key="9">
    <source>
        <dbReference type="Proteomes" id="UP000316665"/>
    </source>
</evidence>
<evidence type="ECO:0000259" key="7">
    <source>
        <dbReference type="Pfam" id="PF02706"/>
    </source>
</evidence>
<evidence type="ECO:0000313" key="8">
    <source>
        <dbReference type="EMBL" id="QDG71794.1"/>
    </source>
</evidence>
<dbReference type="InterPro" id="IPR050445">
    <property type="entry name" value="Bact_polysacc_biosynth/exp"/>
</dbReference>
<keyword evidence="3 6" id="KW-0812">Transmembrane</keyword>
<reference evidence="8 9" key="1">
    <citation type="submission" date="2019-06" db="EMBL/GenBank/DDBJ databases">
        <title>Complete genome sequence of Janthinobacterium sp. SNU WT3 isolated from diseased rainbow trout.</title>
        <authorList>
            <person name="Oh W.T."/>
            <person name="Park S.C."/>
        </authorList>
    </citation>
    <scope>NUCLEOTIDE SEQUENCE [LARGE SCALE GENOMIC DNA]</scope>
    <source>
        <strain evidence="8 9">SNU WT3</strain>
    </source>
</reference>
<dbReference type="GO" id="GO:0005886">
    <property type="term" value="C:plasma membrane"/>
    <property type="evidence" value="ECO:0007669"/>
    <property type="project" value="UniProtKB-SubCell"/>
</dbReference>
<sequence length="403" mass="44418">MHDKVATVLPHAGNGDDTESFNLIDVLAIFARQRKIMVVIPILTMIAAIAAAFLMKPFFVSTAAILPPQQATSAASMMLSQLGGLSAAAGGLGGLKNPNDIYVGMLQSRTISDQLITQFKLQERYDETTMDDVRKELLKKATFISGKDGMIRIAVEDSDPRFAAQLANAYVEQLVRLTRTLAVTEAARRRLYFEGQLKTVKNQLAEAEVTMRKMQETTGMLQLDAQVKSIIANEAQLQGMIGAKEVQLSAMRSFATANNPEYIRLQEEVRGLNAQLGKLKKGQESSQGDAMMATRKIPEVGVEYIRSLREVKYYETMFEMMAKQYELAKIDESKDSSVIQLLDAAVVPEKKSGPQSGRLLLGGLFGGIVLAAIIALLRDSYLRMRSDVGNLARWAALRQAYKQ</sequence>
<dbReference type="GO" id="GO:0004713">
    <property type="term" value="F:protein tyrosine kinase activity"/>
    <property type="evidence" value="ECO:0007669"/>
    <property type="project" value="TreeGrafter"/>
</dbReference>
<dbReference type="KEGG" id="jas:FJQ89_16230"/>
<evidence type="ECO:0000256" key="6">
    <source>
        <dbReference type="SAM" id="Phobius"/>
    </source>
</evidence>
<keyword evidence="4 6" id="KW-1133">Transmembrane helix</keyword>
<dbReference type="AlphaFoldDB" id="A0A4Y6RH79"/>
<dbReference type="PANTHER" id="PTHR32309:SF13">
    <property type="entry name" value="FERRIC ENTEROBACTIN TRANSPORT PROTEIN FEPE"/>
    <property type="match status" value="1"/>
</dbReference>
<keyword evidence="5 6" id="KW-0472">Membrane</keyword>
<dbReference type="OrthoDB" id="8884120at2"/>
<keyword evidence="9" id="KW-1185">Reference proteome</keyword>
<dbReference type="InterPro" id="IPR003856">
    <property type="entry name" value="LPS_length_determ_N"/>
</dbReference>
<evidence type="ECO:0000256" key="2">
    <source>
        <dbReference type="ARBA" id="ARBA00022475"/>
    </source>
</evidence>
<accession>A0A4Y6RH79</accession>
<dbReference type="Proteomes" id="UP000316665">
    <property type="component" value="Chromosome"/>
</dbReference>